<comment type="subcellular location">
    <subcellularLocation>
        <location evidence="2">Cell envelope</location>
    </subcellularLocation>
</comment>
<dbReference type="InterPro" id="IPR036280">
    <property type="entry name" value="Multihaem_cyt_sf"/>
</dbReference>
<evidence type="ECO:0000256" key="1">
    <source>
        <dbReference type="ARBA" id="ARBA00001926"/>
    </source>
</evidence>
<comment type="cofactor">
    <cofactor evidence="1">
        <name>heme c</name>
        <dbReference type="ChEBI" id="CHEBI:61717"/>
    </cofactor>
</comment>
<evidence type="ECO:0000256" key="6">
    <source>
        <dbReference type="ARBA" id="ARBA00022982"/>
    </source>
</evidence>
<accession>A0A6I3SAS6</accession>
<protein>
    <submittedName>
        <fullName evidence="9">Cytochrome c3</fullName>
    </submittedName>
</protein>
<dbReference type="GO" id="GO:0046872">
    <property type="term" value="F:metal ion binding"/>
    <property type="evidence" value="ECO:0007669"/>
    <property type="project" value="UniProtKB-KW"/>
</dbReference>
<dbReference type="SUPFAM" id="SSF48695">
    <property type="entry name" value="Multiheme cytochromes"/>
    <property type="match status" value="1"/>
</dbReference>
<dbReference type="Proteomes" id="UP000462362">
    <property type="component" value="Unassembled WGS sequence"/>
</dbReference>
<dbReference type="GO" id="GO:0030313">
    <property type="term" value="C:cell envelope"/>
    <property type="evidence" value="ECO:0007669"/>
    <property type="project" value="UniProtKB-SubCell"/>
</dbReference>
<keyword evidence="3" id="KW-0813">Transport</keyword>
<gene>
    <name evidence="9" type="ORF">GMD42_08230</name>
</gene>
<evidence type="ECO:0000256" key="7">
    <source>
        <dbReference type="ARBA" id="ARBA00023004"/>
    </source>
</evidence>
<proteinExistence type="predicted"/>
<dbReference type="Pfam" id="PF14537">
    <property type="entry name" value="Cytochrom_c3_2"/>
    <property type="match status" value="1"/>
</dbReference>
<evidence type="ECO:0000259" key="8">
    <source>
        <dbReference type="Pfam" id="PF14537"/>
    </source>
</evidence>
<evidence type="ECO:0000313" key="9">
    <source>
        <dbReference type="EMBL" id="MTU43611.1"/>
    </source>
</evidence>
<organism evidence="9 10">
    <name type="scientific">Parasutterella excrementihominis</name>
    <dbReference type="NCBI Taxonomy" id="487175"/>
    <lineage>
        <taxon>Bacteria</taxon>
        <taxon>Pseudomonadati</taxon>
        <taxon>Pseudomonadota</taxon>
        <taxon>Betaproteobacteria</taxon>
        <taxon>Burkholderiales</taxon>
        <taxon>Sutterellaceae</taxon>
        <taxon>Parasutterella</taxon>
    </lineage>
</organism>
<feature type="domain" description="Tetrahaem cytochrome" evidence="8">
    <location>
        <begin position="30"/>
        <end position="106"/>
    </location>
</feature>
<dbReference type="AlphaFoldDB" id="A0A6I3SAS6"/>
<evidence type="ECO:0000256" key="3">
    <source>
        <dbReference type="ARBA" id="ARBA00022448"/>
    </source>
</evidence>
<dbReference type="InterPro" id="IPR012286">
    <property type="entry name" value="Tetrahaem_cytochrome"/>
</dbReference>
<dbReference type="Gene3D" id="1.10.1130.10">
    <property type="entry name" value="Flavocytochrome C3, Chain A"/>
    <property type="match status" value="1"/>
</dbReference>
<sequence length="118" mass="12826">MKFNRLITTAAILLAGAFCTAQAAPTMAKHMQKGVTCEQCHNSSAPVAAAKSKACMKCHNYQDLAAASAAKKVALNPHDSHAGQLRCTLCHKEHEQSVLYCRQCHKNAEDKRFDMAVP</sequence>
<evidence type="ECO:0000256" key="2">
    <source>
        <dbReference type="ARBA" id="ARBA00004196"/>
    </source>
</evidence>
<dbReference type="EMBL" id="WNCL01000023">
    <property type="protein sequence ID" value="MTU43611.1"/>
    <property type="molecule type" value="Genomic_DNA"/>
</dbReference>
<keyword evidence="6" id="KW-0249">Electron transport</keyword>
<dbReference type="RefSeq" id="WP_008811407.1">
    <property type="nucleotide sequence ID" value="NZ_CAJUON010000008.1"/>
</dbReference>
<reference evidence="9 10" key="1">
    <citation type="journal article" date="2019" name="Nat. Med.">
        <title>A library of human gut bacterial isolates paired with longitudinal multiomics data enables mechanistic microbiome research.</title>
        <authorList>
            <person name="Poyet M."/>
            <person name="Groussin M."/>
            <person name="Gibbons S.M."/>
            <person name="Avila-Pacheco J."/>
            <person name="Jiang X."/>
            <person name="Kearney S.M."/>
            <person name="Perrotta A.R."/>
            <person name="Berdy B."/>
            <person name="Zhao S."/>
            <person name="Lieberman T.D."/>
            <person name="Swanson P.K."/>
            <person name="Smith M."/>
            <person name="Roesemann S."/>
            <person name="Alexander J.E."/>
            <person name="Rich S.A."/>
            <person name="Livny J."/>
            <person name="Vlamakis H."/>
            <person name="Clish C."/>
            <person name="Bullock K."/>
            <person name="Deik A."/>
            <person name="Scott J."/>
            <person name="Pierce K.A."/>
            <person name="Xavier R.J."/>
            <person name="Alm E.J."/>
        </authorList>
    </citation>
    <scope>NUCLEOTIDE SEQUENCE [LARGE SCALE GENOMIC DNA]</scope>
    <source>
        <strain evidence="9 10">BIOML-A2</strain>
    </source>
</reference>
<keyword evidence="4" id="KW-0349">Heme</keyword>
<evidence type="ECO:0000256" key="5">
    <source>
        <dbReference type="ARBA" id="ARBA00022723"/>
    </source>
</evidence>
<evidence type="ECO:0000313" key="10">
    <source>
        <dbReference type="Proteomes" id="UP000462362"/>
    </source>
</evidence>
<name>A0A6I3SAS6_9BURK</name>
<keyword evidence="5" id="KW-0479">Metal-binding</keyword>
<keyword evidence="7" id="KW-0408">Iron</keyword>
<comment type="caution">
    <text evidence="9">The sequence shown here is derived from an EMBL/GenBank/DDBJ whole genome shotgun (WGS) entry which is preliminary data.</text>
</comment>
<dbReference type="GeneID" id="43348756"/>
<evidence type="ECO:0000256" key="4">
    <source>
        <dbReference type="ARBA" id="ARBA00022617"/>
    </source>
</evidence>